<comment type="caution">
    <text evidence="6">The sequence shown here is derived from an EMBL/GenBank/DDBJ whole genome shotgun (WGS) entry which is preliminary data.</text>
</comment>
<dbReference type="EMBL" id="BAABFT010000001">
    <property type="protein sequence ID" value="GAA4307192.1"/>
    <property type="molecule type" value="Genomic_DNA"/>
</dbReference>
<keyword evidence="2 4" id="KW-1133">Transmembrane helix</keyword>
<feature type="transmembrane region" description="Helical" evidence="4">
    <location>
        <begin position="214"/>
        <end position="235"/>
    </location>
</feature>
<evidence type="ECO:0000256" key="4">
    <source>
        <dbReference type="SAM" id="Phobius"/>
    </source>
</evidence>
<dbReference type="CDD" id="cd17324">
    <property type="entry name" value="MFS_NepI_like"/>
    <property type="match status" value="1"/>
</dbReference>
<feature type="transmembrane region" description="Helical" evidence="4">
    <location>
        <begin position="277"/>
        <end position="294"/>
    </location>
</feature>
<feature type="transmembrane region" description="Helical" evidence="4">
    <location>
        <begin position="336"/>
        <end position="360"/>
    </location>
</feature>
<feature type="transmembrane region" description="Helical" evidence="4">
    <location>
        <begin position="133"/>
        <end position="156"/>
    </location>
</feature>
<protein>
    <submittedName>
        <fullName evidence="6">MFS transporter</fullName>
    </submittedName>
</protein>
<proteinExistence type="predicted"/>
<feature type="transmembrane region" description="Helical" evidence="4">
    <location>
        <begin position="366"/>
        <end position="384"/>
    </location>
</feature>
<feature type="domain" description="Major facilitator superfamily (MFS) profile" evidence="5">
    <location>
        <begin position="1"/>
        <end position="388"/>
    </location>
</feature>
<keyword evidence="3 4" id="KW-0472">Membrane</keyword>
<dbReference type="InterPro" id="IPR011701">
    <property type="entry name" value="MFS"/>
</dbReference>
<dbReference type="Proteomes" id="UP001500582">
    <property type="component" value="Unassembled WGS sequence"/>
</dbReference>
<feature type="transmembrane region" description="Helical" evidence="4">
    <location>
        <begin position="12"/>
        <end position="32"/>
    </location>
</feature>
<dbReference type="PROSITE" id="PS50850">
    <property type="entry name" value="MFS"/>
    <property type="match status" value="1"/>
</dbReference>
<dbReference type="RefSeq" id="WP_345208976.1">
    <property type="nucleotide sequence ID" value="NZ_BAABFT010000001.1"/>
</dbReference>
<evidence type="ECO:0000313" key="7">
    <source>
        <dbReference type="Proteomes" id="UP001500582"/>
    </source>
</evidence>
<name>A0ABP8FMT5_9SPHI</name>
<keyword evidence="1 4" id="KW-0812">Transmembrane</keyword>
<evidence type="ECO:0000256" key="1">
    <source>
        <dbReference type="ARBA" id="ARBA00022692"/>
    </source>
</evidence>
<evidence type="ECO:0000259" key="5">
    <source>
        <dbReference type="PROSITE" id="PS50850"/>
    </source>
</evidence>
<gene>
    <name evidence="6" type="ORF">GCM10023149_00670</name>
</gene>
<dbReference type="PANTHER" id="PTHR42910">
    <property type="entry name" value="TRANSPORTER SCO4007-RELATED"/>
    <property type="match status" value="1"/>
</dbReference>
<feature type="transmembrane region" description="Helical" evidence="4">
    <location>
        <begin position="247"/>
        <end position="265"/>
    </location>
</feature>
<evidence type="ECO:0000256" key="2">
    <source>
        <dbReference type="ARBA" id="ARBA00022989"/>
    </source>
</evidence>
<evidence type="ECO:0000256" key="3">
    <source>
        <dbReference type="ARBA" id="ARBA00023136"/>
    </source>
</evidence>
<keyword evidence="7" id="KW-1185">Reference proteome</keyword>
<evidence type="ECO:0000313" key="6">
    <source>
        <dbReference type="EMBL" id="GAA4307192.1"/>
    </source>
</evidence>
<dbReference type="Pfam" id="PF07690">
    <property type="entry name" value="MFS_1"/>
    <property type="match status" value="1"/>
</dbReference>
<organism evidence="6 7">
    <name type="scientific">Mucilaginibacter gynuensis</name>
    <dbReference type="NCBI Taxonomy" id="1302236"/>
    <lineage>
        <taxon>Bacteria</taxon>
        <taxon>Pseudomonadati</taxon>
        <taxon>Bacteroidota</taxon>
        <taxon>Sphingobacteriia</taxon>
        <taxon>Sphingobacteriales</taxon>
        <taxon>Sphingobacteriaceae</taxon>
        <taxon>Mucilaginibacter</taxon>
    </lineage>
</organism>
<dbReference type="InterPro" id="IPR036259">
    <property type="entry name" value="MFS_trans_sf"/>
</dbReference>
<dbReference type="Gene3D" id="1.20.1250.20">
    <property type="entry name" value="MFS general substrate transporter like domains"/>
    <property type="match status" value="1"/>
</dbReference>
<feature type="transmembrane region" description="Helical" evidence="4">
    <location>
        <begin position="100"/>
        <end position="121"/>
    </location>
</feature>
<dbReference type="PANTHER" id="PTHR42910:SF1">
    <property type="entry name" value="MAJOR FACILITATOR SUPERFAMILY (MFS) PROFILE DOMAIN-CONTAINING PROTEIN"/>
    <property type="match status" value="1"/>
</dbReference>
<feature type="transmembrane region" description="Helical" evidence="4">
    <location>
        <begin position="162"/>
        <end position="182"/>
    </location>
</feature>
<feature type="transmembrane region" description="Helical" evidence="4">
    <location>
        <begin position="76"/>
        <end position="94"/>
    </location>
</feature>
<reference evidence="7" key="1">
    <citation type="journal article" date="2019" name="Int. J. Syst. Evol. Microbiol.">
        <title>The Global Catalogue of Microorganisms (GCM) 10K type strain sequencing project: providing services to taxonomists for standard genome sequencing and annotation.</title>
        <authorList>
            <consortium name="The Broad Institute Genomics Platform"/>
            <consortium name="The Broad Institute Genome Sequencing Center for Infectious Disease"/>
            <person name="Wu L."/>
            <person name="Ma J."/>
        </authorList>
    </citation>
    <scope>NUCLEOTIDE SEQUENCE [LARGE SCALE GENOMIC DNA]</scope>
    <source>
        <strain evidence="7">JCM 17705</strain>
    </source>
</reference>
<dbReference type="InterPro" id="IPR020846">
    <property type="entry name" value="MFS_dom"/>
</dbReference>
<dbReference type="SUPFAM" id="SSF103473">
    <property type="entry name" value="MFS general substrate transporter"/>
    <property type="match status" value="1"/>
</dbReference>
<accession>A0ABP8FMT5</accession>
<sequence>MQHKGLSKSQIIIMAITAGVCVANIYYNQPILKDIAASFHVQEGAAGIISVLSQAGYGMGLFFLTPLGDKVNRKNLIQFLQIGLILSLIGMTFIQSLSGIYFMSLLTGVLAIAAQVILPMAATLDPANKGKTVGIIFTGILVGILSARVFSGYIALWLGWRYVYGISSILVGISVFMVRFSLPDVKQEFSGHYGNLLQSIFVQVKRFPLLRRTALLGALVFGVFCSFWTTLTFHLSAPPFNYNTDTIGLFGILAIGAALLAPIFGKLADKGNPARSQVITVLIVLAGVLVVKVFPHSIYAFILSVLLLDIGVQATNVTNVATIYTLDATAHSRINTVYMTTYFIGGALGTFAGVQCWRIGGWDMVTWQLLLWAVLALVLALSSLKQKAVQATGA</sequence>
<feature type="transmembrane region" description="Helical" evidence="4">
    <location>
        <begin position="44"/>
        <end position="64"/>
    </location>
</feature>
<feature type="transmembrane region" description="Helical" evidence="4">
    <location>
        <begin position="300"/>
        <end position="324"/>
    </location>
</feature>